<evidence type="ECO:0000313" key="2">
    <source>
        <dbReference type="EMBL" id="KOO38787.1"/>
    </source>
</evidence>
<evidence type="ECO:0000256" key="1">
    <source>
        <dbReference type="SAM" id="MobiDB-lite"/>
    </source>
</evidence>
<protein>
    <recommendedName>
        <fullName evidence="3">RNA polymerase subunit sigma</fullName>
    </recommendedName>
</protein>
<proteinExistence type="predicted"/>
<dbReference type="AlphaFoldDB" id="A0A0M0KJI8"/>
<dbReference type="EMBL" id="LILD01000001">
    <property type="protein sequence ID" value="KOO38787.1"/>
    <property type="molecule type" value="Genomic_DNA"/>
</dbReference>
<sequence>MSIRPIEYQGAIPRSQQVGKIQDQLQQRGQVGQEVIQEQLKDETNTKRKQINEAEETDVARFRDGDKEKGQQKHEKEKGERKKQQKKVQKSHPYKGQFIDFSG</sequence>
<evidence type="ECO:0008006" key="3">
    <source>
        <dbReference type="Google" id="ProtNLM"/>
    </source>
</evidence>
<comment type="caution">
    <text evidence="2">The sequence shown here is derived from an EMBL/GenBank/DDBJ whole genome shotgun (WGS) entry which is preliminary data.</text>
</comment>
<dbReference type="PATRIC" id="fig|136160.3.peg.1897"/>
<feature type="compositionally biased region" description="Basic and acidic residues" evidence="1">
    <location>
        <begin position="39"/>
        <end position="82"/>
    </location>
</feature>
<feature type="region of interest" description="Disordered" evidence="1">
    <location>
        <begin position="37"/>
        <end position="103"/>
    </location>
</feature>
<gene>
    <name evidence="2" type="ORF">AMD02_07845</name>
</gene>
<feature type="region of interest" description="Disordered" evidence="1">
    <location>
        <begin position="1"/>
        <end position="25"/>
    </location>
</feature>
<accession>A0A0M0KJI8</accession>
<name>A0A0M0KJI8_ALKHA</name>
<organism evidence="2">
    <name type="scientific">Halalkalibacterium halodurans</name>
    <name type="common">Bacillus halodurans</name>
    <dbReference type="NCBI Taxonomy" id="86665"/>
    <lineage>
        <taxon>Bacteria</taxon>
        <taxon>Bacillati</taxon>
        <taxon>Bacillota</taxon>
        <taxon>Bacilli</taxon>
        <taxon>Bacillales</taxon>
        <taxon>Bacillaceae</taxon>
        <taxon>Halalkalibacterium (ex Joshi et al. 2022)</taxon>
    </lineage>
</organism>
<feature type="compositionally biased region" description="Basic residues" evidence="1">
    <location>
        <begin position="83"/>
        <end position="93"/>
    </location>
</feature>
<reference evidence="2" key="1">
    <citation type="submission" date="2015-08" db="EMBL/GenBank/DDBJ databases">
        <title>Complete DNA Sequence of Pseudomonas syringae pv. actinidiae, the Causal Agent of Kiwifruit Canker Disease.</title>
        <authorList>
            <person name="Rikkerink E.H.A."/>
            <person name="Fineran P.C."/>
        </authorList>
    </citation>
    <scope>NUCLEOTIDE SEQUENCE</scope>
    <source>
        <strain evidence="2">DSM 13666</strain>
    </source>
</reference>
<dbReference type="RefSeq" id="WP_053430962.1">
    <property type="nucleotide sequence ID" value="NZ_JARMVM010000331.1"/>
</dbReference>